<proteinExistence type="predicted"/>
<dbReference type="Gene3D" id="1.25.40.10">
    <property type="entry name" value="Tetratricopeptide repeat domain"/>
    <property type="match status" value="3"/>
</dbReference>
<evidence type="ECO:0000259" key="1">
    <source>
        <dbReference type="Pfam" id="PF17128"/>
    </source>
</evidence>
<dbReference type="InterPro" id="IPR011990">
    <property type="entry name" value="TPR-like_helical_dom_sf"/>
</dbReference>
<dbReference type="EMBL" id="CP145892">
    <property type="protein sequence ID" value="WWP23175.1"/>
    <property type="molecule type" value="Genomic_DNA"/>
</dbReference>
<reference evidence="2 3" key="1">
    <citation type="submission" date="2024-02" db="EMBL/GenBank/DDBJ databases">
        <title>Complete sequences of two Paenibacillus sp. strains and one Lysinibacillus strain isolated from the environment on STAA medium highlight biotechnological potential.</title>
        <authorList>
            <person name="Attere S.A."/>
            <person name="Piche L.C."/>
            <person name="Intertaglia L."/>
            <person name="Lami R."/>
            <person name="Charette S.J."/>
            <person name="Vincent A.T."/>
        </authorList>
    </citation>
    <scope>NUCLEOTIDE SEQUENCE [LARGE SCALE GENOMIC DNA]</scope>
    <source>
        <strain evidence="2 3">Y5S-7</strain>
    </source>
</reference>
<gene>
    <name evidence="2" type="ORF">V6668_13690</name>
</gene>
<dbReference type="Gene3D" id="1.25.40.1040">
    <property type="match status" value="1"/>
</dbReference>
<dbReference type="Proteomes" id="UP001364764">
    <property type="component" value="Chromosome"/>
</dbReference>
<dbReference type="SUPFAM" id="SSF48452">
    <property type="entry name" value="TPR-like"/>
    <property type="match status" value="3"/>
</dbReference>
<dbReference type="Pfam" id="PF13174">
    <property type="entry name" value="TPR_6"/>
    <property type="match status" value="1"/>
</dbReference>
<dbReference type="PANTHER" id="PTHR12558">
    <property type="entry name" value="CELL DIVISION CYCLE 16,23,27"/>
    <property type="match status" value="1"/>
</dbReference>
<organism evidence="2 3">
    <name type="scientific">Paenibacillus amylolyticus</name>
    <dbReference type="NCBI Taxonomy" id="1451"/>
    <lineage>
        <taxon>Bacteria</taxon>
        <taxon>Bacillati</taxon>
        <taxon>Bacillota</taxon>
        <taxon>Bacilli</taxon>
        <taxon>Bacillales</taxon>
        <taxon>Paenibacillaceae</taxon>
        <taxon>Paenibacillus</taxon>
    </lineage>
</organism>
<feature type="domain" description="DUF5107" evidence="1">
    <location>
        <begin position="45"/>
        <end position="349"/>
    </location>
</feature>
<dbReference type="AlphaFoldDB" id="A0ABD8B002"/>
<dbReference type="GeneID" id="93476537"/>
<protein>
    <submittedName>
        <fullName evidence="2">DUF5107 domain-containing protein</fullName>
    </submittedName>
</protein>
<dbReference type="InterPro" id="IPR033396">
    <property type="entry name" value="DUF5107"/>
</dbReference>
<dbReference type="PANTHER" id="PTHR12558:SF13">
    <property type="entry name" value="CELL DIVISION CYCLE PROTEIN 27 HOMOLOG"/>
    <property type="match status" value="1"/>
</dbReference>
<accession>A0ABD8B002</accession>
<dbReference type="RefSeq" id="WP_338708690.1">
    <property type="nucleotide sequence ID" value="NZ_CP145892.1"/>
</dbReference>
<evidence type="ECO:0000313" key="3">
    <source>
        <dbReference type="Proteomes" id="UP001364764"/>
    </source>
</evidence>
<sequence>MNHVTATSNVRIWEETRDIPTYGTGKPDKNPMFLEKRIYQGSSGKVYPHPVIDSIEDEAKMKSYRLIILENEYVRIEMMPELGGRIYRALDRTNNYDFVYYNRVIKPALVGLAGPWISGGIEFNWPQHHRPNTFGPVDYTFGSNEDGSATVWVGEIDRMYGTKMTAGFTLHPGKAYLEIHAEVYNRTSAPQTFLWWANPAVAVNDHTQSVFPPDVTAVLDHGKRDVSRFPIATGTYYKMDYSEGVDISRYKNIPVPTSYMAYKSDYNFVGGYDHGVQAGLLHVANHHISPGKKQWTWGNGEFGQAWDRQLTDEDGPYIELMTGIYTDNQPDFTWLQPYEAKSFSQYFMPYKGIGMVKNATIDAAVNLEMDETTGMVTVMVYATSVFEQVTVEVIGPTTVYLHERCNISPTELYKSSFPWSGQDEWHQVKLSVRTAEGKVLVAYQPEPSEIQEVPDPATPLPLPSEIRTNEQLYLAGLHLEQYRHATYEPEPYYLEGLKRDATDIRLNIAYGTLLLRRGLFQDAEKHFRQAVQSLTWKNTNPYDSEAFCQLGLSLKLQGKQEEAYAALYKAVWSAQYQDTGYYMLAQIDTALQRDIEALDHIERSLIRNTRNYKARHLKVALLRRLGQYKRAIQYARETLELDPVEFGAAHELVLIYSGATTPSEREQAGQTREHFHRLMRGDVYNYLNLAADYADCGLWEEALTVLSYVESEIAQPYPMVGYVQAYLYRQLGDVEQARECQKQGKAAPTDYCFPNTLFEFIVLQDALAVDSNDARAHYYLGNWLYDHKRYEEAITHWETSRELDAAYSTLHRNLGLAYYNKLNHPDLALASLEEAFRLDSQDARIFYELDQLHKKIGYSCENRVKLLEQHMELVHHRDDLYIEWVTLLNMQGSHQEAWNALQTRRFHPWEGGEGKVTGQYVTALTELAKQNLEKQQPELALELLKKALVYPENLGEGKLEGAGDNPVYFYLGCAYQQLKKNQVAEENFHRASIGLNEPASAMFYNDQPPESIYYQGLAWQKLGNVKEANRRFNKLIDYAERHMHDHIRMDYFAVSLPDFLVFDDDLDQRNEEHCRYMRALGLLGLGRISEAELELERVLEKNPNHQGAIIHR</sequence>
<dbReference type="Pfam" id="PF13414">
    <property type="entry name" value="TPR_11"/>
    <property type="match status" value="1"/>
</dbReference>
<dbReference type="InterPro" id="IPR019734">
    <property type="entry name" value="TPR_rpt"/>
</dbReference>
<dbReference type="Pfam" id="PF17128">
    <property type="entry name" value="DUF5107"/>
    <property type="match status" value="1"/>
</dbReference>
<evidence type="ECO:0000313" key="2">
    <source>
        <dbReference type="EMBL" id="WWP23175.1"/>
    </source>
</evidence>
<name>A0ABD8B002_PAEAM</name>
<dbReference type="SMART" id="SM00028">
    <property type="entry name" value="TPR"/>
    <property type="match status" value="7"/>
</dbReference>
<dbReference type="InterPro" id="IPR014718">
    <property type="entry name" value="GH-type_carb-bd"/>
</dbReference>
<dbReference type="Gene3D" id="2.70.98.10">
    <property type="match status" value="1"/>
</dbReference>
<dbReference type="Pfam" id="PF13181">
    <property type="entry name" value="TPR_8"/>
    <property type="match status" value="1"/>
</dbReference>